<feature type="compositionally biased region" description="Basic and acidic residues" evidence="1">
    <location>
        <begin position="29"/>
        <end position="54"/>
    </location>
</feature>
<feature type="compositionally biased region" description="Basic and acidic residues" evidence="1">
    <location>
        <begin position="71"/>
        <end position="86"/>
    </location>
</feature>
<feature type="region of interest" description="Disordered" evidence="1">
    <location>
        <begin position="22"/>
        <end position="96"/>
    </location>
</feature>
<dbReference type="KEGG" id="pstt:CH92_01635"/>
<dbReference type="EMBL" id="CP007441">
    <property type="protein sequence ID" value="AHL73861.1"/>
    <property type="molecule type" value="Genomic_DNA"/>
</dbReference>
<dbReference type="RefSeq" id="WP_025240052.1">
    <property type="nucleotide sequence ID" value="NZ_CP007441.1"/>
</dbReference>
<feature type="chain" id="PRO_5004912639" description="Extensin family protein" evidence="2">
    <location>
        <begin position="21"/>
        <end position="96"/>
    </location>
</feature>
<accession>W8RPB2</accession>
<feature type="signal peptide" evidence="2">
    <location>
        <begin position="1"/>
        <end position="20"/>
    </location>
</feature>
<dbReference type="AlphaFoldDB" id="W8RPB2"/>
<protein>
    <recommendedName>
        <fullName evidence="5">Extensin family protein</fullName>
    </recommendedName>
</protein>
<evidence type="ECO:0008006" key="5">
    <source>
        <dbReference type="Google" id="ProtNLM"/>
    </source>
</evidence>
<proteinExistence type="predicted"/>
<dbReference type="OrthoDB" id="7029737at2"/>
<reference evidence="4" key="1">
    <citation type="journal article" date="2014" name="Genome Announc.">
        <title>Complete Genome Sequence of the Highly Transformable Pseudomonas stutzeri Strain 28a24.</title>
        <authorList>
            <person name="Smith B.A."/>
            <person name="Dougherty K.M."/>
            <person name="Baltrus D.A."/>
        </authorList>
    </citation>
    <scope>NUCLEOTIDE SEQUENCE [LARGE SCALE GENOMIC DNA]</scope>
    <source>
        <strain evidence="4">28a24</strain>
    </source>
</reference>
<keyword evidence="2" id="KW-0732">Signal</keyword>
<evidence type="ECO:0000256" key="1">
    <source>
        <dbReference type="SAM" id="MobiDB-lite"/>
    </source>
</evidence>
<sequence>MDLRFPIFAASLVLASAALATGTGPTLPEKSREHPLDNREPQDVIERPDADSRQPRPPTLEAPPAIEPVEPIERRSPSERPERRDTGAGANLAPAN</sequence>
<evidence type="ECO:0000313" key="4">
    <source>
        <dbReference type="Proteomes" id="UP000019522"/>
    </source>
</evidence>
<reference evidence="3 4" key="2">
    <citation type="submission" date="2014-03" db="EMBL/GenBank/DDBJ databases">
        <authorList>
            <person name="Baltrus D."/>
            <person name="Dougherty K."/>
        </authorList>
    </citation>
    <scope>NUCLEOTIDE SEQUENCE</scope>
    <source>
        <strain evidence="3 4">28a24</strain>
    </source>
</reference>
<dbReference type="Proteomes" id="UP000019522">
    <property type="component" value="Chromosome"/>
</dbReference>
<evidence type="ECO:0000313" key="3">
    <source>
        <dbReference type="EMBL" id="AHL73861.1"/>
    </source>
</evidence>
<gene>
    <name evidence="3" type="ORF">CH92_01635</name>
</gene>
<organism evidence="3 4">
    <name type="scientific">Stutzerimonas stutzeri</name>
    <name type="common">Pseudomonas stutzeri</name>
    <dbReference type="NCBI Taxonomy" id="316"/>
    <lineage>
        <taxon>Bacteria</taxon>
        <taxon>Pseudomonadati</taxon>
        <taxon>Pseudomonadota</taxon>
        <taxon>Gammaproteobacteria</taxon>
        <taxon>Pseudomonadales</taxon>
        <taxon>Pseudomonadaceae</taxon>
        <taxon>Stutzerimonas</taxon>
    </lineage>
</organism>
<name>W8RPB2_STUST</name>
<dbReference type="PATRIC" id="fig|316.77.peg.333"/>
<evidence type="ECO:0000256" key="2">
    <source>
        <dbReference type="SAM" id="SignalP"/>
    </source>
</evidence>